<organism evidence="7 8">
    <name type="scientific">Jaapia argillacea MUCL 33604</name>
    <dbReference type="NCBI Taxonomy" id="933084"/>
    <lineage>
        <taxon>Eukaryota</taxon>
        <taxon>Fungi</taxon>
        <taxon>Dikarya</taxon>
        <taxon>Basidiomycota</taxon>
        <taxon>Agaricomycotina</taxon>
        <taxon>Agaricomycetes</taxon>
        <taxon>Agaricomycetidae</taxon>
        <taxon>Jaapiales</taxon>
        <taxon>Jaapiaceae</taxon>
        <taxon>Jaapia</taxon>
    </lineage>
</organism>
<evidence type="ECO:0000256" key="3">
    <source>
        <dbReference type="ARBA" id="ARBA00024042"/>
    </source>
</evidence>
<evidence type="ECO:0000313" key="7">
    <source>
        <dbReference type="EMBL" id="KDQ51357.1"/>
    </source>
</evidence>
<keyword evidence="5" id="KW-0285">Flavoprotein</keyword>
<dbReference type="SUPFAM" id="SSF51395">
    <property type="entry name" value="FMN-linked oxidoreductases"/>
    <property type="match status" value="1"/>
</dbReference>
<feature type="binding site" evidence="5">
    <location>
        <position position="328"/>
    </location>
    <ligand>
        <name>glyoxylate</name>
        <dbReference type="ChEBI" id="CHEBI:36655"/>
    </ligand>
</feature>
<feature type="binding site" evidence="5">
    <location>
        <position position="165"/>
    </location>
    <ligand>
        <name>FMN</name>
        <dbReference type="ChEBI" id="CHEBI:58210"/>
    </ligand>
</feature>
<dbReference type="InterPro" id="IPR008259">
    <property type="entry name" value="FMN_hydac_DH_AS"/>
</dbReference>
<feature type="active site" description="Proton acceptor" evidence="4">
    <location>
        <position position="325"/>
    </location>
</feature>
<keyword evidence="2" id="KW-0560">Oxidoreductase</keyword>
<sequence>MGEHTEVPEVGAVIPQRWSTYMGELLRSRVPPPALGTVEFQQIEERAKEALKDNPSAFTYVWGGAGTGLTQRDNIRAFERWKIVPRMLVDTTDRNLETTIFGVKLPSPVFVGPMGAQGLVHADGELGTARATGKLGIPMVLATPSTRAMEVVAQENGPNSHRWYQLYWPKNDDVTLSLLSRAKKNGFSTLVVTLDTNINGWRTLDIAQSYAPAMHGRGAQNLMSDPVFMARHKQPVRPDYRPAFPYDAKAMDKGLQEGDEKATVDTMLGIAYLQEVHSGQFRPWKDLKFLRDNWEGPLVVKGIQTVEDAEKAIQWGANGIVVSNHGGRQIDGALPSIYALAEICSAPSIRAAQKSGKLTVMFDSGIRNGTHVMKALALGAQAVLVTRPVLYGLAVGGQAGVEEVLKSILAELEITMGLAGFSTVAEIQGKGEQVLRKVDYL</sequence>
<dbReference type="InterPro" id="IPR037396">
    <property type="entry name" value="FMN_HAD"/>
</dbReference>
<dbReference type="OrthoDB" id="25826at2759"/>
<feature type="binding site" evidence="5">
    <location>
        <begin position="113"/>
        <end position="115"/>
    </location>
    <ligand>
        <name>FMN</name>
        <dbReference type="ChEBI" id="CHEBI:58210"/>
    </ligand>
</feature>
<dbReference type="PIRSF" id="PIRSF000138">
    <property type="entry name" value="Al-hdrx_acd_dh"/>
    <property type="match status" value="1"/>
</dbReference>
<accession>A0A067PK20</accession>
<dbReference type="InterPro" id="IPR013785">
    <property type="entry name" value="Aldolase_TIM"/>
</dbReference>
<dbReference type="Gene3D" id="3.20.20.70">
    <property type="entry name" value="Aldolase class I"/>
    <property type="match status" value="1"/>
</dbReference>
<dbReference type="PANTHER" id="PTHR10578:SF143">
    <property type="entry name" value="FMN-DEPENDENT ALPHA-HYDROXY ACID DEHYDROGENASE PB1A11.03"/>
    <property type="match status" value="1"/>
</dbReference>
<dbReference type="GO" id="GO:0010181">
    <property type="term" value="F:FMN binding"/>
    <property type="evidence" value="ECO:0007669"/>
    <property type="project" value="InterPro"/>
</dbReference>
<dbReference type="FunCoup" id="A0A067PK20">
    <property type="interactions" value="97"/>
</dbReference>
<evidence type="ECO:0000256" key="4">
    <source>
        <dbReference type="PIRSR" id="PIRSR000138-1"/>
    </source>
</evidence>
<keyword evidence="5" id="KW-0288">FMN</keyword>
<dbReference type="PANTHER" id="PTHR10578">
    <property type="entry name" value="S -2-HYDROXY-ACID OXIDASE-RELATED"/>
    <property type="match status" value="1"/>
</dbReference>
<feature type="binding site" evidence="5">
    <location>
        <position position="301"/>
    </location>
    <ligand>
        <name>FMN</name>
        <dbReference type="ChEBI" id="CHEBI:58210"/>
    </ligand>
</feature>
<dbReference type="PROSITE" id="PS51349">
    <property type="entry name" value="FMN_HYDROXY_ACID_DH_2"/>
    <property type="match status" value="1"/>
</dbReference>
<feature type="domain" description="FMN hydroxy acid dehydrogenase" evidence="6">
    <location>
        <begin position="34"/>
        <end position="437"/>
    </location>
</feature>
<dbReference type="EMBL" id="KL197749">
    <property type="protein sequence ID" value="KDQ51357.1"/>
    <property type="molecule type" value="Genomic_DNA"/>
</dbReference>
<feature type="binding site" evidence="5">
    <location>
        <position position="325"/>
    </location>
    <ligand>
        <name>glyoxylate</name>
        <dbReference type="ChEBI" id="CHEBI:36655"/>
    </ligand>
</feature>
<dbReference type="Proteomes" id="UP000027265">
    <property type="component" value="Unassembled WGS sequence"/>
</dbReference>
<dbReference type="InParanoid" id="A0A067PK20"/>
<evidence type="ECO:0000256" key="2">
    <source>
        <dbReference type="ARBA" id="ARBA00023002"/>
    </source>
</evidence>
<evidence type="ECO:0000256" key="1">
    <source>
        <dbReference type="ARBA" id="ARBA00001917"/>
    </source>
</evidence>
<comment type="similarity">
    <text evidence="3">Belongs to the FMN-dependent alpha-hydroxy acid dehydrogenase family.</text>
</comment>
<name>A0A067PK20_9AGAM</name>
<feature type="binding site" evidence="5">
    <location>
        <position position="202"/>
    </location>
    <ligand>
        <name>glyoxylate</name>
        <dbReference type="ChEBI" id="CHEBI:36655"/>
    </ligand>
</feature>
<dbReference type="AlphaFoldDB" id="A0A067PK20"/>
<dbReference type="InterPro" id="IPR012133">
    <property type="entry name" value="Alpha-hydoxy_acid_DH_FMN"/>
</dbReference>
<feature type="binding site" evidence="5">
    <location>
        <position position="60"/>
    </location>
    <ligand>
        <name>glyoxylate</name>
        <dbReference type="ChEBI" id="CHEBI:36655"/>
    </ligand>
</feature>
<evidence type="ECO:0000313" key="8">
    <source>
        <dbReference type="Proteomes" id="UP000027265"/>
    </source>
</evidence>
<comment type="cofactor">
    <cofactor evidence="1">
        <name>FMN</name>
        <dbReference type="ChEBI" id="CHEBI:58210"/>
    </cofactor>
</comment>
<dbReference type="HOGENOM" id="CLU_020639_0_1_1"/>
<dbReference type="PROSITE" id="PS00557">
    <property type="entry name" value="FMN_HYDROXY_ACID_DH_1"/>
    <property type="match status" value="1"/>
</dbReference>
<gene>
    <name evidence="7" type="ORF">JAAARDRAFT_73654</name>
</gene>
<evidence type="ECO:0000259" key="6">
    <source>
        <dbReference type="PROSITE" id="PS51349"/>
    </source>
</evidence>
<feature type="binding site" evidence="5">
    <location>
        <position position="193"/>
    </location>
    <ligand>
        <name>FMN</name>
        <dbReference type="ChEBI" id="CHEBI:58210"/>
    </ligand>
</feature>
<reference evidence="8" key="1">
    <citation type="journal article" date="2014" name="Proc. Natl. Acad. Sci. U.S.A.">
        <title>Extensive sampling of basidiomycete genomes demonstrates inadequacy of the white-rot/brown-rot paradigm for wood decay fungi.</title>
        <authorList>
            <person name="Riley R."/>
            <person name="Salamov A.A."/>
            <person name="Brown D.W."/>
            <person name="Nagy L.G."/>
            <person name="Floudas D."/>
            <person name="Held B.W."/>
            <person name="Levasseur A."/>
            <person name="Lombard V."/>
            <person name="Morin E."/>
            <person name="Otillar R."/>
            <person name="Lindquist E.A."/>
            <person name="Sun H."/>
            <person name="LaButti K.M."/>
            <person name="Schmutz J."/>
            <person name="Jabbour D."/>
            <person name="Luo H."/>
            <person name="Baker S.E."/>
            <person name="Pisabarro A.G."/>
            <person name="Walton J.D."/>
            <person name="Blanchette R.A."/>
            <person name="Henrissat B."/>
            <person name="Martin F."/>
            <person name="Cullen D."/>
            <person name="Hibbett D.S."/>
            <person name="Grigoriev I.V."/>
        </authorList>
    </citation>
    <scope>NUCLEOTIDE SEQUENCE [LARGE SCALE GENOMIC DNA]</scope>
    <source>
        <strain evidence="8">MUCL 33604</strain>
    </source>
</reference>
<feature type="binding site" evidence="5">
    <location>
        <position position="323"/>
    </location>
    <ligand>
        <name>FMN</name>
        <dbReference type="ChEBI" id="CHEBI:58210"/>
    </ligand>
</feature>
<dbReference type="STRING" id="933084.A0A067PK20"/>
<feature type="binding site" evidence="5">
    <location>
        <begin position="363"/>
        <end position="367"/>
    </location>
    <ligand>
        <name>FMN</name>
        <dbReference type="ChEBI" id="CHEBI:58210"/>
    </ligand>
</feature>
<dbReference type="Pfam" id="PF01070">
    <property type="entry name" value="FMN_dh"/>
    <property type="match status" value="1"/>
</dbReference>
<keyword evidence="8" id="KW-1185">Reference proteome</keyword>
<evidence type="ECO:0000256" key="5">
    <source>
        <dbReference type="PIRSR" id="PIRSR000138-2"/>
    </source>
</evidence>
<proteinExistence type="inferred from homology"/>
<dbReference type="InterPro" id="IPR000262">
    <property type="entry name" value="FMN-dep_DH"/>
</dbReference>
<dbReference type="GO" id="GO:0016491">
    <property type="term" value="F:oxidoreductase activity"/>
    <property type="evidence" value="ECO:0007669"/>
    <property type="project" value="UniProtKB-KW"/>
</dbReference>
<protein>
    <recommendedName>
        <fullName evidence="6">FMN hydroxy acid dehydrogenase domain-containing protein</fullName>
    </recommendedName>
</protein>
<feature type="binding site" evidence="5">
    <location>
        <position position="167"/>
    </location>
    <ligand>
        <name>glyoxylate</name>
        <dbReference type="ChEBI" id="CHEBI:36655"/>
    </ligand>
</feature>